<reference evidence="1" key="1">
    <citation type="submission" date="2014-11" db="EMBL/GenBank/DDBJ databases">
        <authorList>
            <person name="Amaro Gonzalez C."/>
        </authorList>
    </citation>
    <scope>NUCLEOTIDE SEQUENCE</scope>
</reference>
<protein>
    <submittedName>
        <fullName evidence="1">Uncharacterized protein</fullName>
    </submittedName>
</protein>
<proteinExistence type="predicted"/>
<dbReference type="EMBL" id="GBXM01054987">
    <property type="protein sequence ID" value="JAH53590.1"/>
    <property type="molecule type" value="Transcribed_RNA"/>
</dbReference>
<dbReference type="EMBL" id="GBXM01035003">
    <property type="protein sequence ID" value="JAH73574.1"/>
    <property type="molecule type" value="Transcribed_RNA"/>
</dbReference>
<evidence type="ECO:0000313" key="1">
    <source>
        <dbReference type="EMBL" id="JAH73574.1"/>
    </source>
</evidence>
<reference evidence="1" key="2">
    <citation type="journal article" date="2015" name="Fish Shellfish Immunol.">
        <title>Early steps in the European eel (Anguilla anguilla)-Vibrio vulnificus interaction in the gills: Role of the RtxA13 toxin.</title>
        <authorList>
            <person name="Callol A."/>
            <person name="Pajuelo D."/>
            <person name="Ebbesson L."/>
            <person name="Teles M."/>
            <person name="MacKenzie S."/>
            <person name="Amaro C."/>
        </authorList>
    </citation>
    <scope>NUCLEOTIDE SEQUENCE</scope>
</reference>
<sequence>MVTVTGYSCPGNLVVFCKHLHSCLS</sequence>
<organism evidence="1">
    <name type="scientific">Anguilla anguilla</name>
    <name type="common">European freshwater eel</name>
    <name type="synonym">Muraena anguilla</name>
    <dbReference type="NCBI Taxonomy" id="7936"/>
    <lineage>
        <taxon>Eukaryota</taxon>
        <taxon>Metazoa</taxon>
        <taxon>Chordata</taxon>
        <taxon>Craniata</taxon>
        <taxon>Vertebrata</taxon>
        <taxon>Euteleostomi</taxon>
        <taxon>Actinopterygii</taxon>
        <taxon>Neopterygii</taxon>
        <taxon>Teleostei</taxon>
        <taxon>Anguilliformes</taxon>
        <taxon>Anguillidae</taxon>
        <taxon>Anguilla</taxon>
    </lineage>
</organism>
<dbReference type="AlphaFoldDB" id="A0A0E9V627"/>
<name>A0A0E9V627_ANGAN</name>
<accession>A0A0E9V627</accession>